<dbReference type="GO" id="GO:0004824">
    <property type="term" value="F:lysine-tRNA ligase activity"/>
    <property type="evidence" value="ECO:0007669"/>
    <property type="project" value="UniProtKB-EC"/>
</dbReference>
<dbReference type="PANTHER" id="PTHR42918:SF9">
    <property type="entry name" value="LYSINE--TRNA LIGASE"/>
    <property type="match status" value="1"/>
</dbReference>
<dbReference type="Proteomes" id="UP000265703">
    <property type="component" value="Unassembled WGS sequence"/>
</dbReference>
<dbReference type="EC" id="6.1.1.6" evidence="11"/>
<evidence type="ECO:0000313" key="14">
    <source>
        <dbReference type="Proteomes" id="UP000265703"/>
    </source>
</evidence>
<dbReference type="FunFam" id="3.30.930.10:FF:000238">
    <property type="entry name" value="Lysine--tRNA ligase"/>
    <property type="match status" value="1"/>
</dbReference>
<organism evidence="13 14">
    <name type="scientific">Glomus cerebriforme</name>
    <dbReference type="NCBI Taxonomy" id="658196"/>
    <lineage>
        <taxon>Eukaryota</taxon>
        <taxon>Fungi</taxon>
        <taxon>Fungi incertae sedis</taxon>
        <taxon>Mucoromycota</taxon>
        <taxon>Glomeromycotina</taxon>
        <taxon>Glomeromycetes</taxon>
        <taxon>Glomerales</taxon>
        <taxon>Glomeraceae</taxon>
        <taxon>Glomus</taxon>
    </lineage>
</organism>
<protein>
    <recommendedName>
        <fullName evidence="11">Lysine--tRNA ligase</fullName>
        <ecNumber evidence="11">6.1.1.6</ecNumber>
    </recommendedName>
    <alternativeName>
        <fullName evidence="11">Lysyl-tRNA synthetase</fullName>
    </alternativeName>
</protein>
<feature type="domain" description="Aminoacyl-transfer RNA synthetases class-II family profile" evidence="12">
    <location>
        <begin position="227"/>
        <end position="555"/>
    </location>
</feature>
<dbReference type="PIRSF" id="PIRSF039101">
    <property type="entry name" value="LysRS2"/>
    <property type="match status" value="1"/>
</dbReference>
<evidence type="ECO:0000313" key="13">
    <source>
        <dbReference type="EMBL" id="RIA89205.1"/>
    </source>
</evidence>
<dbReference type="GO" id="GO:0005524">
    <property type="term" value="F:ATP binding"/>
    <property type="evidence" value="ECO:0007669"/>
    <property type="project" value="UniProtKB-KW"/>
</dbReference>
<evidence type="ECO:0000256" key="8">
    <source>
        <dbReference type="ARBA" id="ARBA00022917"/>
    </source>
</evidence>
<evidence type="ECO:0000256" key="6">
    <source>
        <dbReference type="ARBA" id="ARBA00022741"/>
    </source>
</evidence>
<dbReference type="PRINTS" id="PR00982">
    <property type="entry name" value="TRNASYNTHLYS"/>
</dbReference>
<dbReference type="NCBIfam" id="NF001756">
    <property type="entry name" value="PRK00484.1"/>
    <property type="match status" value="1"/>
</dbReference>
<dbReference type="InterPro" id="IPR034762">
    <property type="entry name" value="Lys-tRNA-ligase_II_bac/euk"/>
</dbReference>
<dbReference type="InterPro" id="IPR044136">
    <property type="entry name" value="Lys-tRNA-ligase_II_N"/>
</dbReference>
<dbReference type="PANTHER" id="PTHR42918">
    <property type="entry name" value="LYSYL-TRNA SYNTHETASE"/>
    <property type="match status" value="1"/>
</dbReference>
<evidence type="ECO:0000256" key="5">
    <source>
        <dbReference type="ARBA" id="ARBA00022598"/>
    </source>
</evidence>
<comment type="similarity">
    <text evidence="2">Belongs to the class-II aminoacyl-tRNA synthetase family.</text>
</comment>
<dbReference type="InterPro" id="IPR018149">
    <property type="entry name" value="Lys-tRNA-synth_II_C"/>
</dbReference>
<keyword evidence="6" id="KW-0547">Nucleotide-binding</keyword>
<gene>
    <name evidence="13" type="ORF">C1645_772969</name>
</gene>
<dbReference type="Pfam" id="PF00152">
    <property type="entry name" value="tRNA-synt_2"/>
    <property type="match status" value="1"/>
</dbReference>
<dbReference type="InterPro" id="IPR006195">
    <property type="entry name" value="aa-tRNA-synth_II"/>
</dbReference>
<dbReference type="GO" id="GO:0005829">
    <property type="term" value="C:cytosol"/>
    <property type="evidence" value="ECO:0007669"/>
    <property type="project" value="TreeGrafter"/>
</dbReference>
<dbReference type="CDD" id="cd04322">
    <property type="entry name" value="LysRS_N"/>
    <property type="match status" value="1"/>
</dbReference>
<dbReference type="InterPro" id="IPR004365">
    <property type="entry name" value="NA-bd_OB_tRNA"/>
</dbReference>
<keyword evidence="7" id="KW-0067">ATP-binding</keyword>
<dbReference type="SUPFAM" id="SSF50249">
    <property type="entry name" value="Nucleic acid-binding proteins"/>
    <property type="match status" value="1"/>
</dbReference>
<sequence>MFALRRQIRLPLSSIQSFVSVRNKTVITTLQLLQVPTRHKSNESSKKQEKPDLEQTASHYFNYRSKIINDLRRTKDPNPYPHKFNVDITISQFIQKYSHIEAGKRNTEETVRIAGRIHNQRTSGAKLIFYDLHGDGTKIQINARAQDSERDFVKVHEHIRRGDIVGVIGTPGRTERGELSIYPKDIILLSPCLHQLPTTHQGFKDNEMRYRQRYLDLIMNDEIREKFIIKSKIINYLRRFLDERGFLEVETPMMNFIAGGASAKPFVTYHSYLKRDLYLRIAPELFLKQLVIGGLEKVYEIGRQFRNESIDTKHNPEFTTAEFYLAYADMFDLMEITEDLLGNLVNDLKENYVVDYNLNEKKMKIDFTPPFKKIDINETLENKLHVKFPDADQLHTEDTNKFLRDLCEKHEVVCSPPKTNARIFDKLIQKFIESECISPTFITGHPQILSPLAKSHRQITGLCERFELIVGTNEIINAYTELNDPFEQRKRFEEQSHQKDLGDEEVQIDDGAFCTSLEYGLPPAAGWGLGIDRLAMILTNSSSIKEVLLFPALKPI</sequence>
<reference evidence="13 14" key="1">
    <citation type="submission" date="2018-06" db="EMBL/GenBank/DDBJ databases">
        <title>Comparative genomics reveals the genomic features of Rhizophagus irregularis, R. cerebriforme, R. diaphanum and Gigaspora rosea, and their symbiotic lifestyle signature.</title>
        <authorList>
            <person name="Morin E."/>
            <person name="San Clemente H."/>
            <person name="Chen E.C.H."/>
            <person name="De La Providencia I."/>
            <person name="Hainaut M."/>
            <person name="Kuo A."/>
            <person name="Kohler A."/>
            <person name="Murat C."/>
            <person name="Tang N."/>
            <person name="Roy S."/>
            <person name="Loubradou J."/>
            <person name="Henrissat B."/>
            <person name="Grigoriev I.V."/>
            <person name="Corradi N."/>
            <person name="Roux C."/>
            <person name="Martin F.M."/>
        </authorList>
    </citation>
    <scope>NUCLEOTIDE SEQUENCE [LARGE SCALE GENOMIC DNA]</scope>
    <source>
        <strain evidence="13 14">DAOM 227022</strain>
    </source>
</reference>
<evidence type="ECO:0000256" key="1">
    <source>
        <dbReference type="ARBA" id="ARBA00004496"/>
    </source>
</evidence>
<dbReference type="CDD" id="cd00775">
    <property type="entry name" value="LysRS_core"/>
    <property type="match status" value="1"/>
</dbReference>
<keyword evidence="5" id="KW-0436">Ligase</keyword>
<dbReference type="AlphaFoldDB" id="A0A397SYY6"/>
<dbReference type="InterPro" id="IPR004364">
    <property type="entry name" value="Aa-tRNA-synt_II"/>
</dbReference>
<dbReference type="InterPro" id="IPR002313">
    <property type="entry name" value="Lys-tRNA-ligase_II"/>
</dbReference>
<evidence type="ECO:0000256" key="4">
    <source>
        <dbReference type="ARBA" id="ARBA00022490"/>
    </source>
</evidence>
<dbReference type="STRING" id="658196.A0A397SYY6"/>
<evidence type="ECO:0000259" key="12">
    <source>
        <dbReference type="PROSITE" id="PS50862"/>
    </source>
</evidence>
<dbReference type="InterPro" id="IPR012340">
    <property type="entry name" value="NA-bd_OB-fold"/>
</dbReference>
<proteinExistence type="inferred from homology"/>
<comment type="subcellular location">
    <subcellularLocation>
        <location evidence="1">Cytoplasm</location>
    </subcellularLocation>
</comment>
<dbReference type="Pfam" id="PF01336">
    <property type="entry name" value="tRNA_anti-codon"/>
    <property type="match status" value="1"/>
</dbReference>
<dbReference type="HAMAP" id="MF_00252">
    <property type="entry name" value="Lys_tRNA_synth_class2"/>
    <property type="match status" value="1"/>
</dbReference>
<keyword evidence="14" id="KW-1185">Reference proteome</keyword>
<dbReference type="NCBIfam" id="TIGR00499">
    <property type="entry name" value="lysS_bact"/>
    <property type="match status" value="1"/>
</dbReference>
<evidence type="ECO:0000256" key="11">
    <source>
        <dbReference type="RuleBase" id="RU003748"/>
    </source>
</evidence>
<keyword evidence="4" id="KW-0963">Cytoplasm</keyword>
<dbReference type="PROSITE" id="PS50862">
    <property type="entry name" value="AA_TRNA_LIGASE_II"/>
    <property type="match status" value="1"/>
</dbReference>
<keyword evidence="8" id="KW-0648">Protein biosynthesis</keyword>
<dbReference type="SUPFAM" id="SSF55681">
    <property type="entry name" value="Class II aaRS and biotin synthetases"/>
    <property type="match status" value="1"/>
</dbReference>
<comment type="caution">
    <text evidence="13">The sequence shown here is derived from an EMBL/GenBank/DDBJ whole genome shotgun (WGS) entry which is preliminary data.</text>
</comment>
<dbReference type="GO" id="GO:0000049">
    <property type="term" value="F:tRNA binding"/>
    <property type="evidence" value="ECO:0007669"/>
    <property type="project" value="TreeGrafter"/>
</dbReference>
<evidence type="ECO:0000256" key="7">
    <source>
        <dbReference type="ARBA" id="ARBA00022840"/>
    </source>
</evidence>
<dbReference type="Gene3D" id="3.30.930.10">
    <property type="entry name" value="Bira Bifunctional Protein, Domain 2"/>
    <property type="match status" value="1"/>
</dbReference>
<dbReference type="FunFam" id="2.40.50.140:FF:000050">
    <property type="entry name" value="Lysine--tRNA ligase"/>
    <property type="match status" value="1"/>
</dbReference>
<comment type="subunit">
    <text evidence="3">Homodimer.</text>
</comment>
<name>A0A397SYY6_9GLOM</name>
<evidence type="ECO:0000256" key="9">
    <source>
        <dbReference type="ARBA" id="ARBA00023146"/>
    </source>
</evidence>
<comment type="catalytic activity">
    <reaction evidence="10 11">
        <text>tRNA(Lys) + L-lysine + ATP = L-lysyl-tRNA(Lys) + AMP + diphosphate</text>
        <dbReference type="Rhea" id="RHEA:20792"/>
        <dbReference type="Rhea" id="RHEA-COMP:9696"/>
        <dbReference type="Rhea" id="RHEA-COMP:9697"/>
        <dbReference type="ChEBI" id="CHEBI:30616"/>
        <dbReference type="ChEBI" id="CHEBI:32551"/>
        <dbReference type="ChEBI" id="CHEBI:33019"/>
        <dbReference type="ChEBI" id="CHEBI:78442"/>
        <dbReference type="ChEBI" id="CHEBI:78529"/>
        <dbReference type="ChEBI" id="CHEBI:456215"/>
        <dbReference type="EC" id="6.1.1.6"/>
    </reaction>
</comment>
<dbReference type="OrthoDB" id="21243at2759"/>
<dbReference type="GO" id="GO:0006430">
    <property type="term" value="P:lysyl-tRNA aminoacylation"/>
    <property type="evidence" value="ECO:0007669"/>
    <property type="project" value="InterPro"/>
</dbReference>
<dbReference type="InterPro" id="IPR045864">
    <property type="entry name" value="aa-tRNA-synth_II/BPL/LPL"/>
</dbReference>
<accession>A0A397SYY6</accession>
<dbReference type="Gene3D" id="2.40.50.140">
    <property type="entry name" value="Nucleic acid-binding proteins"/>
    <property type="match status" value="1"/>
</dbReference>
<evidence type="ECO:0000256" key="10">
    <source>
        <dbReference type="ARBA" id="ARBA00048573"/>
    </source>
</evidence>
<keyword evidence="9 13" id="KW-0030">Aminoacyl-tRNA synthetase</keyword>
<evidence type="ECO:0000256" key="3">
    <source>
        <dbReference type="ARBA" id="ARBA00011738"/>
    </source>
</evidence>
<evidence type="ECO:0000256" key="2">
    <source>
        <dbReference type="ARBA" id="ARBA00008226"/>
    </source>
</evidence>
<dbReference type="EMBL" id="QKYT01000228">
    <property type="protein sequence ID" value="RIA89205.1"/>
    <property type="molecule type" value="Genomic_DNA"/>
</dbReference>